<dbReference type="RefSeq" id="WP_178297677.1">
    <property type="nucleotide sequence ID" value="NZ_FRDH01000014.1"/>
</dbReference>
<dbReference type="InterPro" id="IPR025530">
    <property type="entry name" value="DUF4417"/>
</dbReference>
<name>A0A1M7T1D3_9FIRM</name>
<dbReference type="Proteomes" id="UP000184097">
    <property type="component" value="Unassembled WGS sequence"/>
</dbReference>
<protein>
    <submittedName>
        <fullName evidence="1">Uncharacterized protein</fullName>
    </submittedName>
</protein>
<evidence type="ECO:0000313" key="2">
    <source>
        <dbReference type="Proteomes" id="UP000184097"/>
    </source>
</evidence>
<sequence>MKSAVFRNNPLFLRNEFEVDSKWQLPLIRKQNFEIDGVGLIAISDTKYNDKETNRKKGVHFFVDDYKFENVYRNPERALVRLSQYAFICTPDFSTYTNMHYWRQLESIAHSRWCGAFWQDQGQNVLPTISWGLKDSYEFCFSAVEKGSMVVIGMIGCKHSKE</sequence>
<organism evidence="1 2">
    <name type="scientific">Butyrivibrio hungatei DSM 14810</name>
    <dbReference type="NCBI Taxonomy" id="1121132"/>
    <lineage>
        <taxon>Bacteria</taxon>
        <taxon>Bacillati</taxon>
        <taxon>Bacillota</taxon>
        <taxon>Clostridia</taxon>
        <taxon>Lachnospirales</taxon>
        <taxon>Lachnospiraceae</taxon>
        <taxon>Butyrivibrio</taxon>
    </lineage>
</organism>
<reference evidence="1 2" key="1">
    <citation type="submission" date="2016-12" db="EMBL/GenBank/DDBJ databases">
        <authorList>
            <person name="Song W.-J."/>
            <person name="Kurnit D.M."/>
        </authorList>
    </citation>
    <scope>NUCLEOTIDE SEQUENCE [LARGE SCALE GENOMIC DNA]</scope>
    <source>
        <strain evidence="1 2">DSM 14810</strain>
    </source>
</reference>
<evidence type="ECO:0000313" key="1">
    <source>
        <dbReference type="EMBL" id="SHN64509.1"/>
    </source>
</evidence>
<gene>
    <name evidence="1" type="ORF">SAMN02745247_02805</name>
</gene>
<dbReference type="Pfam" id="PF14386">
    <property type="entry name" value="DUF4417"/>
    <property type="match status" value="1"/>
</dbReference>
<accession>A0A1M7T1D3</accession>
<proteinExistence type="predicted"/>
<dbReference type="AlphaFoldDB" id="A0A1M7T1D3"/>
<dbReference type="EMBL" id="FRDH01000014">
    <property type="protein sequence ID" value="SHN64509.1"/>
    <property type="molecule type" value="Genomic_DNA"/>
</dbReference>